<evidence type="ECO:0000313" key="1">
    <source>
        <dbReference type="EMBL" id="BBX33787.1"/>
    </source>
</evidence>
<evidence type="ECO:0000313" key="4">
    <source>
        <dbReference type="Proteomes" id="UP001241092"/>
    </source>
</evidence>
<reference evidence="1 3" key="1">
    <citation type="journal article" date="2019" name="Emerg. Microbes Infect.">
        <title>Comprehensive subspecies identification of 175 nontuberculous mycobacteria species based on 7547 genomic profiles.</title>
        <authorList>
            <person name="Matsumoto Y."/>
            <person name="Kinjo T."/>
            <person name="Motooka D."/>
            <person name="Nabeya D."/>
            <person name="Jung N."/>
            <person name="Uechi K."/>
            <person name="Horii T."/>
            <person name="Iida T."/>
            <person name="Fujita J."/>
            <person name="Nakamura S."/>
        </authorList>
    </citation>
    <scope>NUCLEOTIDE SEQUENCE [LARGE SCALE GENOMIC DNA]</scope>
    <source>
        <strain evidence="1 3">JCM 12375</strain>
    </source>
</reference>
<protein>
    <submittedName>
        <fullName evidence="2">Uncharacterized protein</fullName>
    </submittedName>
</protein>
<dbReference type="GO" id="GO:0016705">
    <property type="term" value="F:oxidoreductase activity, acting on paired donors, with incorporation or reduction of molecular oxygen"/>
    <property type="evidence" value="ECO:0007669"/>
    <property type="project" value="InterPro"/>
</dbReference>
<dbReference type="Proteomes" id="UP001241092">
    <property type="component" value="Chromosome"/>
</dbReference>
<evidence type="ECO:0000313" key="2">
    <source>
        <dbReference type="EMBL" id="BDY27680.1"/>
    </source>
</evidence>
<gene>
    <name evidence="2" type="ORF">hbim_01605</name>
    <name evidence="1" type="ORF">MMAGJ_30690</name>
</gene>
<accession>A0AAI8TSE8</accession>
<sequence length="107" mass="11200">MDGVRIHAVDLQDAQRRAAAQRAAAPERPVLLDIEVLIDRDTRAALTALSTVPAGNTLRYVGTPRGLAGLIADVQRLGIADGVVLKPLGDSPVADLMLEELVPGLAS</sequence>
<dbReference type="EMBL" id="AP027452">
    <property type="protein sequence ID" value="BDY27680.1"/>
    <property type="molecule type" value="Genomic_DNA"/>
</dbReference>
<dbReference type="InterPro" id="IPR036661">
    <property type="entry name" value="Luciferase-like_sf"/>
</dbReference>
<reference evidence="1" key="2">
    <citation type="submission" date="2020-02" db="EMBL/GenBank/DDBJ databases">
        <authorList>
            <person name="Matsumoto Y."/>
            <person name="Kinjo T."/>
            <person name="Motooka D."/>
            <person name="Nabeya D."/>
            <person name="Jung N."/>
            <person name="Uechi K."/>
            <person name="Horii T."/>
            <person name="Iida T."/>
            <person name="Fujita J."/>
            <person name="Nakamura S."/>
        </authorList>
    </citation>
    <scope>NUCLEOTIDE SEQUENCE</scope>
    <source>
        <strain evidence="1">JCM 12375</strain>
    </source>
</reference>
<reference evidence="2" key="3">
    <citation type="submission" date="2023-03" db="EMBL/GenBank/DDBJ databases">
        <title>Draft genome sequence of a Mycolicibacterium mageritense strain H4_3_1 isolated from a hybrid biological-inorganic system reactor.</title>
        <authorList>
            <person name="Feng X."/>
            <person name="Kazama D."/>
            <person name="Sato K."/>
            <person name="Kobayashi H."/>
        </authorList>
    </citation>
    <scope>NUCLEOTIDE SEQUENCE</scope>
    <source>
        <strain evidence="2">H4_3_1</strain>
    </source>
</reference>
<keyword evidence="3" id="KW-1185">Reference proteome</keyword>
<dbReference type="SUPFAM" id="SSF51679">
    <property type="entry name" value="Bacterial luciferase-like"/>
    <property type="match status" value="1"/>
</dbReference>
<name>A0AAI8TSE8_MYCME</name>
<dbReference type="AlphaFoldDB" id="A0AAI8TSE8"/>
<organism evidence="2 4">
    <name type="scientific">Mycolicibacterium mageritense</name>
    <name type="common">Mycobacterium mageritense</name>
    <dbReference type="NCBI Taxonomy" id="53462"/>
    <lineage>
        <taxon>Bacteria</taxon>
        <taxon>Bacillati</taxon>
        <taxon>Actinomycetota</taxon>
        <taxon>Actinomycetes</taxon>
        <taxon>Mycobacteriales</taxon>
        <taxon>Mycobacteriaceae</taxon>
        <taxon>Mycolicibacterium</taxon>
    </lineage>
</organism>
<dbReference type="Proteomes" id="UP000465622">
    <property type="component" value="Chromosome"/>
</dbReference>
<dbReference type="RefSeq" id="WP_051578645.1">
    <property type="nucleotide sequence ID" value="NZ_AP022567.1"/>
</dbReference>
<proteinExistence type="predicted"/>
<evidence type="ECO:0000313" key="3">
    <source>
        <dbReference type="Proteomes" id="UP000465622"/>
    </source>
</evidence>
<dbReference type="EMBL" id="AP022567">
    <property type="protein sequence ID" value="BBX33787.1"/>
    <property type="molecule type" value="Genomic_DNA"/>
</dbReference>